<feature type="transmembrane region" description="Helical" evidence="6">
    <location>
        <begin position="107"/>
        <end position="127"/>
    </location>
</feature>
<keyword evidence="3 6" id="KW-0812">Transmembrane</keyword>
<keyword evidence="5 6" id="KW-0472">Membrane</keyword>
<feature type="transmembrane region" description="Helical" evidence="6">
    <location>
        <begin position="139"/>
        <end position="159"/>
    </location>
</feature>
<keyword evidence="2" id="KW-1003">Cell membrane</keyword>
<evidence type="ECO:0008006" key="9">
    <source>
        <dbReference type="Google" id="ProtNLM"/>
    </source>
</evidence>
<comment type="caution">
    <text evidence="7">The sequence shown here is derived from an EMBL/GenBank/DDBJ whole genome shotgun (WGS) entry which is preliminary data.</text>
</comment>
<name>A0A0G0H1H3_9BACT</name>
<evidence type="ECO:0000256" key="1">
    <source>
        <dbReference type="ARBA" id="ARBA00004651"/>
    </source>
</evidence>
<dbReference type="EMBL" id="LBTH01000011">
    <property type="protein sequence ID" value="KKQ36037.1"/>
    <property type="molecule type" value="Genomic_DNA"/>
</dbReference>
<evidence type="ECO:0000256" key="2">
    <source>
        <dbReference type="ARBA" id="ARBA00022475"/>
    </source>
</evidence>
<protein>
    <recommendedName>
        <fullName evidence="9">Lysine transporter LysE</fullName>
    </recommendedName>
</protein>
<gene>
    <name evidence="7" type="ORF">US52_C0011G0001</name>
</gene>
<feature type="transmembrane region" description="Helical" evidence="6">
    <location>
        <begin position="64"/>
        <end position="87"/>
    </location>
</feature>
<evidence type="ECO:0000256" key="5">
    <source>
        <dbReference type="ARBA" id="ARBA00023136"/>
    </source>
</evidence>
<evidence type="ECO:0000256" key="4">
    <source>
        <dbReference type="ARBA" id="ARBA00022989"/>
    </source>
</evidence>
<feature type="transmembrane region" description="Helical" evidence="6">
    <location>
        <begin position="27"/>
        <end position="44"/>
    </location>
</feature>
<evidence type="ECO:0000313" key="7">
    <source>
        <dbReference type="EMBL" id="KKQ36037.1"/>
    </source>
</evidence>
<evidence type="ECO:0000256" key="3">
    <source>
        <dbReference type="ARBA" id="ARBA00022692"/>
    </source>
</evidence>
<keyword evidence="4 6" id="KW-1133">Transmembrane helix</keyword>
<organism evidence="7 8">
    <name type="scientific">candidate division WS6 bacterium GW2011_GWA2_37_6</name>
    <dbReference type="NCBI Taxonomy" id="1619087"/>
    <lineage>
        <taxon>Bacteria</taxon>
        <taxon>Candidatus Dojkabacteria</taxon>
    </lineage>
</organism>
<reference evidence="7 8" key="1">
    <citation type="journal article" date="2015" name="Nature">
        <title>rRNA introns, odd ribosomes, and small enigmatic genomes across a large radiation of phyla.</title>
        <authorList>
            <person name="Brown C.T."/>
            <person name="Hug L.A."/>
            <person name="Thomas B.C."/>
            <person name="Sharon I."/>
            <person name="Castelle C.J."/>
            <person name="Singh A."/>
            <person name="Wilkins M.J."/>
            <person name="Williams K.H."/>
            <person name="Banfield J.F."/>
        </authorList>
    </citation>
    <scope>NUCLEOTIDE SEQUENCE [LARGE SCALE GENOMIC DNA]</scope>
</reference>
<dbReference type="Proteomes" id="UP000034852">
    <property type="component" value="Unassembled WGS sequence"/>
</dbReference>
<sequence>MADLTLASLVILNLDNINKILLKYENLFVIVNSVILIILGVYIYKKSTVKKIKLQQKINRTKEFNSIFVTFLMIITNPLSIILYTVILSTTYLNNAQTENYFKLLPAISILVGDMIWWACFLLVIHYFRAKINYKYFQLIDKIVSIAIIIFGIVNVRLIV</sequence>
<dbReference type="GO" id="GO:0006865">
    <property type="term" value="P:amino acid transport"/>
    <property type="evidence" value="ECO:0007669"/>
    <property type="project" value="InterPro"/>
</dbReference>
<accession>A0A0G0H1H3</accession>
<proteinExistence type="predicted"/>
<dbReference type="Pfam" id="PF01810">
    <property type="entry name" value="LysE"/>
    <property type="match status" value="1"/>
</dbReference>
<dbReference type="AlphaFoldDB" id="A0A0G0H1H3"/>
<evidence type="ECO:0000256" key="6">
    <source>
        <dbReference type="SAM" id="Phobius"/>
    </source>
</evidence>
<dbReference type="InterPro" id="IPR001123">
    <property type="entry name" value="LeuE-type"/>
</dbReference>
<dbReference type="GO" id="GO:0005886">
    <property type="term" value="C:plasma membrane"/>
    <property type="evidence" value="ECO:0007669"/>
    <property type="project" value="UniProtKB-SubCell"/>
</dbReference>
<evidence type="ECO:0000313" key="8">
    <source>
        <dbReference type="Proteomes" id="UP000034852"/>
    </source>
</evidence>
<comment type="subcellular location">
    <subcellularLocation>
        <location evidence="1">Cell membrane</location>
        <topology evidence="1">Multi-pass membrane protein</topology>
    </subcellularLocation>
</comment>